<evidence type="ECO:0000313" key="3">
    <source>
        <dbReference type="Proteomes" id="UP000595948"/>
    </source>
</evidence>
<keyword evidence="1" id="KW-1133">Transmembrane helix</keyword>
<name>A0A7T4IS02_STROR</name>
<proteinExistence type="predicted"/>
<evidence type="ECO:0000313" key="2">
    <source>
        <dbReference type="EMBL" id="QQC35054.1"/>
    </source>
</evidence>
<dbReference type="EMBL" id="CP066059">
    <property type="protein sequence ID" value="QQC35054.1"/>
    <property type="molecule type" value="Genomic_DNA"/>
</dbReference>
<feature type="transmembrane region" description="Helical" evidence="1">
    <location>
        <begin position="6"/>
        <end position="27"/>
    </location>
</feature>
<dbReference type="Proteomes" id="UP000595948">
    <property type="component" value="Chromosome"/>
</dbReference>
<keyword evidence="1" id="KW-0812">Transmembrane</keyword>
<feature type="transmembrane region" description="Helical" evidence="1">
    <location>
        <begin position="117"/>
        <end position="137"/>
    </location>
</feature>
<feature type="transmembrane region" description="Helical" evidence="1">
    <location>
        <begin position="173"/>
        <end position="194"/>
    </location>
</feature>
<reference evidence="2 3" key="1">
    <citation type="submission" date="2020-12" db="EMBL/GenBank/DDBJ databases">
        <title>FDA dAtabase for Regulatory Grade micrObial Sequences (FDA-ARGOS): Supporting development and validation of Infectious Disease Dx tests.</title>
        <authorList>
            <person name="Sproer C."/>
            <person name="Gronow S."/>
            <person name="Severitt S."/>
            <person name="Schroder I."/>
            <person name="Tallon L."/>
            <person name="Sadzewicz L."/>
            <person name="Zhao X."/>
            <person name="Boylan J."/>
            <person name="Ott S."/>
            <person name="Bowen H."/>
            <person name="Vavikolanu K."/>
            <person name="Mehta A."/>
            <person name="Aluvathingal J."/>
            <person name="Nadendla S."/>
            <person name="Lowell S."/>
            <person name="Myers T."/>
            <person name="Yan Y."/>
            <person name="Sichtig H."/>
        </authorList>
    </citation>
    <scope>NUCLEOTIDE SEQUENCE [LARGE SCALE GENOMIC DNA]</scope>
    <source>
        <strain evidence="2 3">FDAARGOS_1021</strain>
    </source>
</reference>
<sequence length="953" mass="115257">MFFYLILLLFISILCSSIIYFIPYHIIKYFQKRKAIVINNINKLLNGGIGQFPRTNFEKILLNYNGFSNKLNDIYNLYFKKNLHHIIKLSVIFYYVSSVLIQKIFHVKFLNLSLLSFLDISSFVVGVLGMYGIYIGFLQYTTENNERGKYLGKNKTSYVLKDFFWYRFSQSKAFIFSLLVLTIVPNIIKLSLLTNEVNLYLVYLWQSSLLLLLIAFVFLLKMSLFLISIISTINSGVDYNLQSIIRERIQEEYTQKFWIEFQKDLYIKKIDKIDREYTLIECLIYKLSFFRNHQFMRKQLLYDNLEPRFLYNWLKYDTRNLSEFEKKEFIELVFIGIQKDVYQKIGDKNKKIIKNIEEFHRFYRLFVELKWRLFVSDDKRYRITRKKPSNLDIILPFKSWYILLNHDIEIFNELFKNFDNEQIYNYYVKPIKQQLLGSTFRRKNSLKFSDKTVENSLWKMIFRHPQLDMQRVYDGLIISTKKIIDNHNLYKISVKKNGNSRVLKLSNFQYVRLKENRIKDNIKSSKRFSNFKFYEEEFEYFKWYQFWKQKNLFQNNVNYNTNIFRGSERTFNEYSKVLFESLEYSYEQFNQYQKNCILSMNNEYSLAFMLYQLLYTDYTEWDDNIEFYDAEIKKLMNCDEEQQNYLFYQAKDIILRTNISDRITDEILDKLWTKRNEKITGFYWFNQFGRRHQMSELKIVYVQWLLSGKKFPFSSRFNFIYDSFSFGKVVTRAKNSEKCIKVSVNKLHWKRVSNKKKMDNFCREYLLLTDKLDSIFTNDFYSDKQNDIQLSVEYLLNTNKVGLSNVIANLSVSSLLRLEQILIFRVQHNNGYFNYTSRTIFDSMTSNSPFYWSGGEGVLGFYILKTIDSFYQDLYLDTQFIEGFKWKMISTLNSQNMMIDEYVEVISQKVSIVDSVSKFQKEEIIRKLNDLLYNTETKSNQSKLAHKKIYRYR</sequence>
<feature type="transmembrane region" description="Helical" evidence="1">
    <location>
        <begin position="200"/>
        <end position="220"/>
    </location>
</feature>
<dbReference type="AlphaFoldDB" id="A0A7T4IS02"/>
<evidence type="ECO:0000256" key="1">
    <source>
        <dbReference type="SAM" id="Phobius"/>
    </source>
</evidence>
<protein>
    <submittedName>
        <fullName evidence="2">Uncharacterized protein</fullName>
    </submittedName>
</protein>
<gene>
    <name evidence="2" type="ORF">I6H78_07315</name>
</gene>
<keyword evidence="1" id="KW-0472">Membrane</keyword>
<accession>A0A7T4IS02</accession>
<dbReference type="RefSeq" id="WP_198459260.1">
    <property type="nucleotide sequence ID" value="NZ_CP066059.1"/>
</dbReference>
<organism evidence="2 3">
    <name type="scientific">Streptococcus oralis</name>
    <dbReference type="NCBI Taxonomy" id="1303"/>
    <lineage>
        <taxon>Bacteria</taxon>
        <taxon>Bacillati</taxon>
        <taxon>Bacillota</taxon>
        <taxon>Bacilli</taxon>
        <taxon>Lactobacillales</taxon>
        <taxon>Streptococcaceae</taxon>
        <taxon>Streptococcus</taxon>
    </lineage>
</organism>